<evidence type="ECO:0000256" key="2">
    <source>
        <dbReference type="ARBA" id="ARBA00023125"/>
    </source>
</evidence>
<dbReference type="InterPro" id="IPR003441">
    <property type="entry name" value="NAC-dom"/>
</dbReference>
<sequence length="187" mass="21294">MSSSVDSIVDTDDDAVEAYLAAVVPKGFIFKPTDKELVLEYLTKKILNQPLPPSRIKSVNIYEYNPEALIDKYKEYGKNEWYFFTPRAKRYPNGSRPNRTAGDGYWKATVAETKIYRGKIDRTVIGLKKTLVFHYGKPPNGLKTNWIMHEFVASDQITTAAATNVMNNNTRTTTNNSKKNSCFPRKI</sequence>
<dbReference type="Gene3D" id="2.170.150.80">
    <property type="entry name" value="NAC domain"/>
    <property type="match status" value="1"/>
</dbReference>
<dbReference type="STRING" id="56857.A0A200R0Z5"/>
<dbReference type="PANTHER" id="PTHR31719">
    <property type="entry name" value="NAC TRANSCRIPTION FACTOR 56"/>
    <property type="match status" value="1"/>
</dbReference>
<dbReference type="AlphaFoldDB" id="A0A200R0Z5"/>
<dbReference type="InParanoid" id="A0A200R0Z5"/>
<name>A0A200R0Z5_MACCD</name>
<keyword evidence="2" id="KW-0238">DNA-binding</keyword>
<evidence type="ECO:0000256" key="4">
    <source>
        <dbReference type="ARBA" id="ARBA00023242"/>
    </source>
</evidence>
<dbReference type="OrthoDB" id="1848784at2759"/>
<keyword evidence="7" id="KW-1185">Reference proteome</keyword>
<evidence type="ECO:0000313" key="6">
    <source>
        <dbReference type="EMBL" id="OVA16392.1"/>
    </source>
</evidence>
<comment type="caution">
    <text evidence="6">The sequence shown here is derived from an EMBL/GenBank/DDBJ whole genome shotgun (WGS) entry which is preliminary data.</text>
</comment>
<evidence type="ECO:0000313" key="7">
    <source>
        <dbReference type="Proteomes" id="UP000195402"/>
    </source>
</evidence>
<keyword evidence="4" id="KW-0539">Nucleus</keyword>
<dbReference type="PROSITE" id="PS51005">
    <property type="entry name" value="NAC"/>
    <property type="match status" value="1"/>
</dbReference>
<dbReference type="GO" id="GO:0006355">
    <property type="term" value="P:regulation of DNA-templated transcription"/>
    <property type="evidence" value="ECO:0007669"/>
    <property type="project" value="InterPro"/>
</dbReference>
<feature type="domain" description="NAC" evidence="5">
    <location>
        <begin position="24"/>
        <end position="168"/>
    </location>
</feature>
<dbReference type="SUPFAM" id="SSF101941">
    <property type="entry name" value="NAC domain"/>
    <property type="match status" value="1"/>
</dbReference>
<evidence type="ECO:0000256" key="1">
    <source>
        <dbReference type="ARBA" id="ARBA00023015"/>
    </source>
</evidence>
<dbReference type="Proteomes" id="UP000195402">
    <property type="component" value="Unassembled WGS sequence"/>
</dbReference>
<proteinExistence type="predicted"/>
<organism evidence="6 7">
    <name type="scientific">Macleaya cordata</name>
    <name type="common">Five-seeded plume-poppy</name>
    <name type="synonym">Bocconia cordata</name>
    <dbReference type="NCBI Taxonomy" id="56857"/>
    <lineage>
        <taxon>Eukaryota</taxon>
        <taxon>Viridiplantae</taxon>
        <taxon>Streptophyta</taxon>
        <taxon>Embryophyta</taxon>
        <taxon>Tracheophyta</taxon>
        <taxon>Spermatophyta</taxon>
        <taxon>Magnoliopsida</taxon>
        <taxon>Ranunculales</taxon>
        <taxon>Papaveraceae</taxon>
        <taxon>Papaveroideae</taxon>
        <taxon>Macleaya</taxon>
    </lineage>
</organism>
<dbReference type="InterPro" id="IPR036093">
    <property type="entry name" value="NAC_dom_sf"/>
</dbReference>
<dbReference type="OMA" id="IMHEFVA"/>
<gene>
    <name evidence="6" type="ORF">BVC80_7407g3</name>
</gene>
<dbReference type="GO" id="GO:0003677">
    <property type="term" value="F:DNA binding"/>
    <property type="evidence" value="ECO:0007669"/>
    <property type="project" value="UniProtKB-KW"/>
</dbReference>
<dbReference type="PANTHER" id="PTHR31719:SF43">
    <property type="entry name" value="NAC TRANSCRIPTION FACTOR 56"/>
    <property type="match status" value="1"/>
</dbReference>
<reference evidence="6 7" key="1">
    <citation type="journal article" date="2017" name="Mol. Plant">
        <title>The Genome of Medicinal Plant Macleaya cordata Provides New Insights into Benzylisoquinoline Alkaloids Metabolism.</title>
        <authorList>
            <person name="Liu X."/>
            <person name="Liu Y."/>
            <person name="Huang P."/>
            <person name="Ma Y."/>
            <person name="Qing Z."/>
            <person name="Tang Q."/>
            <person name="Cao H."/>
            <person name="Cheng P."/>
            <person name="Zheng Y."/>
            <person name="Yuan Z."/>
            <person name="Zhou Y."/>
            <person name="Liu J."/>
            <person name="Tang Z."/>
            <person name="Zhuo Y."/>
            <person name="Zhang Y."/>
            <person name="Yu L."/>
            <person name="Huang J."/>
            <person name="Yang P."/>
            <person name="Peng Q."/>
            <person name="Zhang J."/>
            <person name="Jiang W."/>
            <person name="Zhang Z."/>
            <person name="Lin K."/>
            <person name="Ro D.K."/>
            <person name="Chen X."/>
            <person name="Xiong X."/>
            <person name="Shang Y."/>
            <person name="Huang S."/>
            <person name="Zeng J."/>
        </authorList>
    </citation>
    <scope>NUCLEOTIDE SEQUENCE [LARGE SCALE GENOMIC DNA]</scope>
    <source>
        <strain evidence="7">cv. BLH2017</strain>
        <tissue evidence="6">Root</tissue>
    </source>
</reference>
<evidence type="ECO:0000259" key="5">
    <source>
        <dbReference type="PROSITE" id="PS51005"/>
    </source>
</evidence>
<evidence type="ECO:0000256" key="3">
    <source>
        <dbReference type="ARBA" id="ARBA00023163"/>
    </source>
</evidence>
<keyword evidence="1" id="KW-0805">Transcription regulation</keyword>
<dbReference type="EMBL" id="MVGT01000520">
    <property type="protein sequence ID" value="OVA16392.1"/>
    <property type="molecule type" value="Genomic_DNA"/>
</dbReference>
<keyword evidence="3" id="KW-0804">Transcription</keyword>
<dbReference type="Pfam" id="PF02365">
    <property type="entry name" value="NAM"/>
    <property type="match status" value="1"/>
</dbReference>
<accession>A0A200R0Z5</accession>
<protein>
    <submittedName>
        <fullName evidence="6">NAC domain</fullName>
    </submittedName>
</protein>